<dbReference type="Proteomes" id="UP000036955">
    <property type="component" value="Unassembled WGS sequence"/>
</dbReference>
<evidence type="ECO:0000313" key="2">
    <source>
        <dbReference type="EMBL" id="KNH29213.1"/>
    </source>
</evidence>
<comment type="caution">
    <text evidence="2">The sequence shown here is derived from an EMBL/GenBank/DDBJ whole genome shotgun (WGS) entry which is preliminary data.</text>
</comment>
<feature type="transmembrane region" description="Helical" evidence="1">
    <location>
        <begin position="62"/>
        <end position="83"/>
    </location>
</feature>
<organism evidence="2 3">
    <name type="scientific">Pseudomonas syringae</name>
    <dbReference type="NCBI Taxonomy" id="317"/>
    <lineage>
        <taxon>Bacteria</taxon>
        <taxon>Pseudomonadati</taxon>
        <taxon>Pseudomonadota</taxon>
        <taxon>Gammaproteobacteria</taxon>
        <taxon>Pseudomonadales</taxon>
        <taxon>Pseudomonadaceae</taxon>
        <taxon>Pseudomonas</taxon>
    </lineage>
</organism>
<keyword evidence="1" id="KW-1133">Transmembrane helix</keyword>
<proteinExistence type="predicted"/>
<keyword evidence="1" id="KW-0812">Transmembrane</keyword>
<reference evidence="2 3" key="1">
    <citation type="submission" date="2015-06" db="EMBL/GenBank/DDBJ databases">
        <authorList>
            <person name="Hoefler B.C."/>
            <person name="Straight P.D."/>
        </authorList>
    </citation>
    <scope>NUCLEOTIDE SEQUENCE [LARGE SCALE GENOMIC DNA]</scope>
    <source>
        <strain evidence="2 3">Riq4</strain>
    </source>
</reference>
<name>A0A0L1ML27_PSESX</name>
<gene>
    <name evidence="2" type="ORF">ACS77_04825</name>
</gene>
<dbReference type="OrthoDB" id="5816660at2"/>
<sequence>MENYKFLYELSRKALDEEIDRYKKLDEKASRFLSILSIGIVAYTALLNAASSKLLPVSTFGALGWVFAILSGLTFVALFSAWFRIFNSIKLSDSPTIAIGKTANELADEEEIITMYYLLALSCQEALVLARSVLKAKTDYLESAYREIFASTCLLAACLLLYFWIAASSRGVGS</sequence>
<accession>A0A0L1ML27</accession>
<feature type="transmembrane region" description="Helical" evidence="1">
    <location>
        <begin position="144"/>
        <end position="165"/>
    </location>
</feature>
<evidence type="ECO:0000313" key="3">
    <source>
        <dbReference type="Proteomes" id="UP000036955"/>
    </source>
</evidence>
<evidence type="ECO:0000256" key="1">
    <source>
        <dbReference type="SAM" id="Phobius"/>
    </source>
</evidence>
<protein>
    <submittedName>
        <fullName evidence="2">Uncharacterized protein</fullName>
    </submittedName>
</protein>
<feature type="transmembrane region" description="Helical" evidence="1">
    <location>
        <begin position="32"/>
        <end position="50"/>
    </location>
</feature>
<dbReference type="PATRIC" id="fig|317.197.peg.5458"/>
<keyword evidence="1" id="KW-0472">Membrane</keyword>
<dbReference type="EMBL" id="LFQK01000007">
    <property type="protein sequence ID" value="KNH29213.1"/>
    <property type="molecule type" value="Genomic_DNA"/>
</dbReference>
<dbReference type="AlphaFoldDB" id="A0A0L1ML27"/>